<dbReference type="EMBL" id="MDEN01000062">
    <property type="protein sequence ID" value="OCX20362.1"/>
    <property type="molecule type" value="Genomic_DNA"/>
</dbReference>
<keyword evidence="3" id="KW-0472">Membrane</keyword>
<evidence type="ECO:0008006" key="6">
    <source>
        <dbReference type="Google" id="ProtNLM"/>
    </source>
</evidence>
<keyword evidence="3" id="KW-1133">Transmembrane helix</keyword>
<feature type="coiled-coil region" evidence="1">
    <location>
        <begin position="267"/>
        <end position="301"/>
    </location>
</feature>
<organism evidence="4 5">
    <name type="scientific">Pseudomonas graminis</name>
    <dbReference type="NCBI Taxonomy" id="158627"/>
    <lineage>
        <taxon>Bacteria</taxon>
        <taxon>Pseudomonadati</taxon>
        <taxon>Pseudomonadota</taxon>
        <taxon>Gammaproteobacteria</taxon>
        <taxon>Pseudomonadales</taxon>
        <taxon>Pseudomonadaceae</taxon>
        <taxon>Pseudomonas</taxon>
    </lineage>
</organism>
<feature type="transmembrane region" description="Helical" evidence="3">
    <location>
        <begin position="33"/>
        <end position="56"/>
    </location>
</feature>
<feature type="compositionally biased region" description="Polar residues" evidence="2">
    <location>
        <begin position="200"/>
        <end position="213"/>
    </location>
</feature>
<keyword evidence="1" id="KW-0175">Coiled coil</keyword>
<comment type="caution">
    <text evidence="4">The sequence shown here is derived from an EMBL/GenBank/DDBJ whole genome shotgun (WGS) entry which is preliminary data.</text>
</comment>
<sequence length="341" mass="35625">MIRDDRVTPAGYDDPVYRGTAVAPLLKRISWGAILAGVVLALVVSLMLSLLGTAIGSASIDPLQEADPLAGMGKGTGIWLGVSMVISLFIGGWAAGRLAHREGAFHGILVWASVSLISVYLVSSAVTGVVRGGLNLAGSGLSAVGSGIAQVAPAVGGKIQEQLRAQGIDFNLDDIQGEIEQAMRQTGKPELDPNKVKQDVATTQEDAKNTAQRSAEAPQQADQQLSGLLDRLKAKGDQAWDAADRQAFVNLIKARGNKTDAEANQIVDQAQASYRQAYAKYQELKAQAEQKAREAADVAAKNISRAAWILLITLVVSALVAAGAGAMGRRTQPAAKIVGAV</sequence>
<accession>A0A1C2E019</accession>
<evidence type="ECO:0000256" key="1">
    <source>
        <dbReference type="SAM" id="Coils"/>
    </source>
</evidence>
<dbReference type="STRING" id="158627.BW687_07465"/>
<reference evidence="4 5" key="1">
    <citation type="submission" date="2016-08" db="EMBL/GenBank/DDBJ databases">
        <title>Whole genome sequence of Pseudomonas graminis strain UASWS1507, a potential biological control agent for agriculture.</title>
        <authorList>
            <person name="Crovadore J."/>
            <person name="Calmin G."/>
            <person name="Chablais R."/>
            <person name="Cochard B."/>
            <person name="Lefort F."/>
        </authorList>
    </citation>
    <scope>NUCLEOTIDE SEQUENCE [LARGE SCALE GENOMIC DNA]</scope>
    <source>
        <strain evidence="4 5">UASWS1507</strain>
    </source>
</reference>
<gene>
    <name evidence="4" type="ORF">BBI10_12405</name>
</gene>
<keyword evidence="3" id="KW-0812">Transmembrane</keyword>
<feature type="region of interest" description="Disordered" evidence="2">
    <location>
        <begin position="184"/>
        <end position="223"/>
    </location>
</feature>
<feature type="compositionally biased region" description="Basic and acidic residues" evidence="2">
    <location>
        <begin position="187"/>
        <end position="198"/>
    </location>
</feature>
<feature type="transmembrane region" description="Helical" evidence="3">
    <location>
        <begin position="108"/>
        <end position="130"/>
    </location>
</feature>
<dbReference type="OrthoDB" id="2154696at2"/>
<dbReference type="Proteomes" id="UP000095143">
    <property type="component" value="Unassembled WGS sequence"/>
</dbReference>
<dbReference type="RefSeq" id="WP_065988809.1">
    <property type="nucleotide sequence ID" value="NZ_MDEN01000062.1"/>
</dbReference>
<evidence type="ECO:0000313" key="4">
    <source>
        <dbReference type="EMBL" id="OCX20362.1"/>
    </source>
</evidence>
<feature type="transmembrane region" description="Helical" evidence="3">
    <location>
        <begin position="306"/>
        <end position="327"/>
    </location>
</feature>
<evidence type="ECO:0000256" key="2">
    <source>
        <dbReference type="SAM" id="MobiDB-lite"/>
    </source>
</evidence>
<evidence type="ECO:0000256" key="3">
    <source>
        <dbReference type="SAM" id="Phobius"/>
    </source>
</evidence>
<evidence type="ECO:0000313" key="5">
    <source>
        <dbReference type="Proteomes" id="UP000095143"/>
    </source>
</evidence>
<protein>
    <recommendedName>
        <fullName evidence="6">Permease of the major facilitator superfamily</fullName>
    </recommendedName>
</protein>
<dbReference type="AlphaFoldDB" id="A0A1C2E019"/>
<name>A0A1C2E019_9PSED</name>
<proteinExistence type="predicted"/>
<feature type="transmembrane region" description="Helical" evidence="3">
    <location>
        <begin position="76"/>
        <end position="96"/>
    </location>
</feature>